<evidence type="ECO:0000256" key="11">
    <source>
        <dbReference type="ARBA" id="ARBA00022840"/>
    </source>
</evidence>
<dbReference type="InterPro" id="IPR013815">
    <property type="entry name" value="ATP_grasp_subdomain_1"/>
</dbReference>
<keyword evidence="11 15" id="KW-0067">ATP-binding</keyword>
<comment type="cofactor">
    <cofactor evidence="1 15">
        <name>Mg(2+)</name>
        <dbReference type="ChEBI" id="CHEBI:18420"/>
    </cofactor>
</comment>
<reference evidence="20" key="1">
    <citation type="journal article" date="2013" name="Proc. Natl. Acad. Sci. U.S.A.">
        <title>Improving the coverage of the cyanobacterial phylum using diversity-driven genome sequencing.</title>
        <authorList>
            <person name="Shih P.M."/>
            <person name="Wu D."/>
            <person name="Latifi A."/>
            <person name="Axen S.D."/>
            <person name="Fewer D.P."/>
            <person name="Talla E."/>
            <person name="Calteau A."/>
            <person name="Cai F."/>
            <person name="Tandeau de Marsac N."/>
            <person name="Rippka R."/>
            <person name="Herdman M."/>
            <person name="Sivonen K."/>
            <person name="Coursin T."/>
            <person name="Laurent T."/>
            <person name="Goodwin L."/>
            <person name="Nolan M."/>
            <person name="Davenport K.W."/>
            <person name="Han C.S."/>
            <person name="Rubin E.M."/>
            <person name="Eisen J.A."/>
            <person name="Woyke T."/>
            <person name="Gugger M."/>
            <person name="Kerfeld C.A."/>
        </authorList>
    </citation>
    <scope>NUCLEOTIDE SEQUENCE [LARGE SCALE GENOMIC DNA]</scope>
    <source>
        <strain evidence="20">ATCC 27147 / PCC 6307</strain>
    </source>
</reference>
<comment type="pathway">
    <text evidence="3 15">Carbohydrate biosynthesis; gluconeogenesis.</text>
</comment>
<evidence type="ECO:0000256" key="12">
    <source>
        <dbReference type="ARBA" id="ARBA00022842"/>
    </source>
</evidence>
<evidence type="ECO:0000256" key="5">
    <source>
        <dbReference type="ARBA" id="ARBA00011996"/>
    </source>
</evidence>
<dbReference type="PIRSF" id="PIRSF000854">
    <property type="entry name" value="PEP_synthase"/>
    <property type="match status" value="1"/>
</dbReference>
<dbReference type="eggNOG" id="COG1080">
    <property type="taxonomic scope" value="Bacteria"/>
</dbReference>
<keyword evidence="10 15" id="KW-0418">Kinase</keyword>
<evidence type="ECO:0000256" key="13">
    <source>
        <dbReference type="ARBA" id="ARBA00033470"/>
    </source>
</evidence>
<dbReference type="Pfam" id="PF00391">
    <property type="entry name" value="PEP-utilizers"/>
    <property type="match status" value="1"/>
</dbReference>
<dbReference type="FunFam" id="3.30.1490.20:FF:000010">
    <property type="entry name" value="Phosphoenolpyruvate synthase"/>
    <property type="match status" value="1"/>
</dbReference>
<dbReference type="RefSeq" id="WP_015107725.1">
    <property type="nucleotide sequence ID" value="NC_019675.1"/>
</dbReference>
<comment type="function">
    <text evidence="2 15">Catalyzes the phosphorylation of pyruvate to phosphoenolpyruvate.</text>
</comment>
<evidence type="ECO:0000313" key="20">
    <source>
        <dbReference type="Proteomes" id="UP000010388"/>
    </source>
</evidence>
<evidence type="ECO:0000256" key="2">
    <source>
        <dbReference type="ARBA" id="ARBA00002988"/>
    </source>
</evidence>
<dbReference type="Gene3D" id="3.50.30.10">
    <property type="entry name" value="Phosphohistidine domain"/>
    <property type="match status" value="1"/>
</dbReference>
<dbReference type="GO" id="GO:0046872">
    <property type="term" value="F:metal ion binding"/>
    <property type="evidence" value="ECO:0007669"/>
    <property type="project" value="UniProtKB-KW"/>
</dbReference>
<keyword evidence="7 15" id="KW-0808">Transferase</keyword>
<keyword evidence="19" id="KW-0670">Pyruvate</keyword>
<dbReference type="InterPro" id="IPR036637">
    <property type="entry name" value="Phosphohistidine_dom_sf"/>
</dbReference>
<dbReference type="Proteomes" id="UP000010388">
    <property type="component" value="Chromosome"/>
</dbReference>
<dbReference type="PANTHER" id="PTHR43030:SF1">
    <property type="entry name" value="PHOSPHOENOLPYRUVATE SYNTHASE"/>
    <property type="match status" value="1"/>
</dbReference>
<keyword evidence="8 15" id="KW-0479">Metal-binding</keyword>
<dbReference type="InterPro" id="IPR000121">
    <property type="entry name" value="PEP_util_C"/>
</dbReference>
<keyword evidence="9 15" id="KW-0547">Nucleotide-binding</keyword>
<evidence type="ECO:0000256" key="8">
    <source>
        <dbReference type="ARBA" id="ARBA00022723"/>
    </source>
</evidence>
<dbReference type="AlphaFoldDB" id="K9P3I1"/>
<evidence type="ECO:0000256" key="6">
    <source>
        <dbReference type="ARBA" id="ARBA00021623"/>
    </source>
</evidence>
<dbReference type="Gene3D" id="3.20.20.60">
    <property type="entry name" value="Phosphoenolpyruvate-binding domains"/>
    <property type="match status" value="1"/>
</dbReference>
<evidence type="ECO:0000256" key="7">
    <source>
        <dbReference type="ARBA" id="ARBA00022679"/>
    </source>
</evidence>
<feature type="domain" description="PEP-utilising enzyme C-terminal" evidence="18">
    <location>
        <begin position="493"/>
        <end position="804"/>
    </location>
</feature>
<dbReference type="GO" id="GO:0006094">
    <property type="term" value="P:gluconeogenesis"/>
    <property type="evidence" value="ECO:0007669"/>
    <property type="project" value="UniProtKB-UniPathway"/>
</dbReference>
<feature type="domain" description="PEP-utilising enzyme mobile" evidence="16">
    <location>
        <begin position="400"/>
        <end position="469"/>
    </location>
</feature>
<dbReference type="InterPro" id="IPR008279">
    <property type="entry name" value="PEP-util_enz_mobile_dom"/>
</dbReference>
<dbReference type="OrthoDB" id="9765468at2"/>
<protein>
    <recommendedName>
        <fullName evidence="6 15">Phosphoenolpyruvate synthase</fullName>
        <shortName evidence="15">PEP synthase</shortName>
        <ecNumber evidence="5 15">2.7.9.2</ecNumber>
    </recommendedName>
    <alternativeName>
        <fullName evidence="13 15">Pyruvate, water dikinase</fullName>
    </alternativeName>
</protein>
<dbReference type="Pfam" id="PF02896">
    <property type="entry name" value="PEP-utilizers_C"/>
    <property type="match status" value="1"/>
</dbReference>
<organism evidence="19 20">
    <name type="scientific">Cyanobium gracile (strain ATCC 27147 / PCC 6307)</name>
    <dbReference type="NCBI Taxonomy" id="292564"/>
    <lineage>
        <taxon>Bacteria</taxon>
        <taxon>Bacillati</taxon>
        <taxon>Cyanobacteriota</taxon>
        <taxon>Cyanophyceae</taxon>
        <taxon>Synechococcales</taxon>
        <taxon>Prochlorococcaceae</taxon>
        <taxon>Cyanobium</taxon>
    </lineage>
</organism>
<dbReference type="PANTHER" id="PTHR43030">
    <property type="entry name" value="PHOSPHOENOLPYRUVATE SYNTHASE"/>
    <property type="match status" value="1"/>
</dbReference>
<dbReference type="GO" id="GO:0005524">
    <property type="term" value="F:ATP binding"/>
    <property type="evidence" value="ECO:0007669"/>
    <property type="project" value="UniProtKB-KW"/>
</dbReference>
<dbReference type="PROSITE" id="PS00742">
    <property type="entry name" value="PEP_ENZYMES_2"/>
    <property type="match status" value="1"/>
</dbReference>
<accession>K9P3I1</accession>
<dbReference type="InterPro" id="IPR018274">
    <property type="entry name" value="PEP_util_AS"/>
</dbReference>
<dbReference type="HOGENOM" id="CLU_007308_6_2_3"/>
<dbReference type="InterPro" id="IPR015813">
    <property type="entry name" value="Pyrv/PenolPyrv_kinase-like_dom"/>
</dbReference>
<dbReference type="SUPFAM" id="SSF56059">
    <property type="entry name" value="Glutathione synthetase ATP-binding domain-like"/>
    <property type="match status" value="1"/>
</dbReference>
<feature type="domain" description="Pyruvate phosphate dikinase AMP/ATP-binding" evidence="17">
    <location>
        <begin position="20"/>
        <end position="353"/>
    </location>
</feature>
<dbReference type="Pfam" id="PF01326">
    <property type="entry name" value="PPDK_N"/>
    <property type="match status" value="1"/>
</dbReference>
<evidence type="ECO:0000313" key="19">
    <source>
        <dbReference type="EMBL" id="AFY27266.1"/>
    </source>
</evidence>
<dbReference type="EC" id="2.7.9.2" evidence="5 15"/>
<evidence type="ECO:0000256" key="1">
    <source>
        <dbReference type="ARBA" id="ARBA00001946"/>
    </source>
</evidence>
<evidence type="ECO:0000256" key="3">
    <source>
        <dbReference type="ARBA" id="ARBA00004742"/>
    </source>
</evidence>
<dbReference type="InterPro" id="IPR002192">
    <property type="entry name" value="PPDK_AMP/ATP-bd"/>
</dbReference>
<dbReference type="eggNOG" id="COG0574">
    <property type="taxonomic scope" value="Bacteria"/>
</dbReference>
<dbReference type="SUPFAM" id="SSF51621">
    <property type="entry name" value="Phosphoenolpyruvate/pyruvate domain"/>
    <property type="match status" value="1"/>
</dbReference>
<evidence type="ECO:0000256" key="10">
    <source>
        <dbReference type="ARBA" id="ARBA00022777"/>
    </source>
</evidence>
<dbReference type="NCBIfam" id="NF005057">
    <property type="entry name" value="PRK06464.1"/>
    <property type="match status" value="1"/>
</dbReference>
<dbReference type="STRING" id="292564.Cyagr_0046"/>
<name>K9P3I1_CYAGP</name>
<dbReference type="InterPro" id="IPR023151">
    <property type="entry name" value="PEP_util_CS"/>
</dbReference>
<keyword evidence="12 15" id="KW-0460">Magnesium</keyword>
<gene>
    <name evidence="19" type="ordered locus">Cyagr_0046</name>
</gene>
<dbReference type="PROSITE" id="PS00370">
    <property type="entry name" value="PEP_ENZYMES_PHOS_SITE"/>
    <property type="match status" value="1"/>
</dbReference>
<evidence type="ECO:0000256" key="9">
    <source>
        <dbReference type="ARBA" id="ARBA00022741"/>
    </source>
</evidence>
<evidence type="ECO:0000256" key="4">
    <source>
        <dbReference type="ARBA" id="ARBA00007837"/>
    </source>
</evidence>
<proteinExistence type="inferred from homology"/>
<dbReference type="InterPro" id="IPR006319">
    <property type="entry name" value="PEP_synth"/>
</dbReference>
<evidence type="ECO:0000259" key="17">
    <source>
        <dbReference type="Pfam" id="PF01326"/>
    </source>
</evidence>
<comment type="similarity">
    <text evidence="4 15">Belongs to the PEP-utilizing enzyme family.</text>
</comment>
<dbReference type="SUPFAM" id="SSF52009">
    <property type="entry name" value="Phosphohistidine domain"/>
    <property type="match status" value="1"/>
</dbReference>
<dbReference type="NCBIfam" id="TIGR01418">
    <property type="entry name" value="PEP_synth"/>
    <property type="match status" value="1"/>
</dbReference>
<dbReference type="PRINTS" id="PR01736">
    <property type="entry name" value="PHPHTRNFRASE"/>
</dbReference>
<dbReference type="Gene3D" id="3.30.470.20">
    <property type="entry name" value="ATP-grasp fold, B domain"/>
    <property type="match status" value="1"/>
</dbReference>
<dbReference type="InterPro" id="IPR040442">
    <property type="entry name" value="Pyrv_kinase-like_dom_sf"/>
</dbReference>
<dbReference type="Gene3D" id="3.30.1490.20">
    <property type="entry name" value="ATP-grasp fold, A domain"/>
    <property type="match status" value="1"/>
</dbReference>
<evidence type="ECO:0000256" key="15">
    <source>
        <dbReference type="PIRNR" id="PIRNR000854"/>
    </source>
</evidence>
<comment type="catalytic activity">
    <reaction evidence="14 15">
        <text>pyruvate + ATP + H2O = phosphoenolpyruvate + AMP + phosphate + 2 H(+)</text>
        <dbReference type="Rhea" id="RHEA:11364"/>
        <dbReference type="ChEBI" id="CHEBI:15361"/>
        <dbReference type="ChEBI" id="CHEBI:15377"/>
        <dbReference type="ChEBI" id="CHEBI:15378"/>
        <dbReference type="ChEBI" id="CHEBI:30616"/>
        <dbReference type="ChEBI" id="CHEBI:43474"/>
        <dbReference type="ChEBI" id="CHEBI:58702"/>
        <dbReference type="ChEBI" id="CHEBI:456215"/>
        <dbReference type="EC" id="2.7.9.2"/>
    </reaction>
</comment>
<sequence length="816" mass="87632">MRDSDRLVVSLAKVGLDAIAEVGGKNASLGEMIQRLEPAGVRVPGGFATTAAAYRLFIAANGLRPVLAELLDGLDADDLAALQAAGQGARERIGRAELPPPLAQAIVAAYRELSGELASGGGPAVVAVRSSATAEDLPEASFAGQQETFLHVEGEAALLEACRRCYASLFTDRAIVYRQQHGFDHLEVALSIGVQRMVRSDLASSGVMFSIDTETGFRDAVLLTAAWGLGENVVQGAVNPDEWLIFKPTLEQGFAPILSRRLGSKALRMVYADPGGGDGRAVRNEAVSPEDRRRFALSDAEALTLARWACVIERHYGERRGVPTPMDIEWAKDGLSGELFILQARPETVESRRGGAVLRSWHLEPHEAEEITSGRAIGASVCSGRARVISDPGEIARFMDGDLLVTRRTDPDWEPILKKASGVVTDQGGRTCHAAIIAREMGLTAIVGTGDGTGRIADGDTITLSCCEGDVGHVYRGAVPFRVEEQAIGDLPATRTRILMNVGNPEEAFHLASIPCDGVGLARLEFIIANHIRVHPMALLAPERVTAAADRAAIAELVAGYDAPADYYVDLLSQGMARIAAAFHPRPVILRFSDFKSNEYARLQGGAAFEPAEENPMIGWRGASRYYAPAFRAAFALECRALRRVRESMGLANVIPMVPFCRTPEEGDRVLEVMAGEGLVRGRDGLEVYVMCELPSNVIGAEAFAERFDGFSIGSNDLTQLTLGLDRDSALVADLFDERHPTVKDMIRLAIRTVRRCGRKIGICGQAPSDYPDFARFLVEEGIDSISLNPDAVVPTRIAIAAMETELDAASPAGKA</sequence>
<dbReference type="UniPathway" id="UPA00138"/>
<dbReference type="FunFam" id="3.30.470.20:FF:000017">
    <property type="entry name" value="Phosphoenolpyruvate synthase"/>
    <property type="match status" value="1"/>
</dbReference>
<evidence type="ECO:0000256" key="14">
    <source>
        <dbReference type="ARBA" id="ARBA00047700"/>
    </source>
</evidence>
<evidence type="ECO:0000259" key="18">
    <source>
        <dbReference type="Pfam" id="PF02896"/>
    </source>
</evidence>
<evidence type="ECO:0000259" key="16">
    <source>
        <dbReference type="Pfam" id="PF00391"/>
    </source>
</evidence>
<dbReference type="EMBL" id="CP003495">
    <property type="protein sequence ID" value="AFY27266.1"/>
    <property type="molecule type" value="Genomic_DNA"/>
</dbReference>
<dbReference type="GO" id="GO:0008986">
    <property type="term" value="F:pyruvate, water dikinase activity"/>
    <property type="evidence" value="ECO:0007669"/>
    <property type="project" value="UniProtKB-EC"/>
</dbReference>
<dbReference type="PATRIC" id="fig|292564.3.peg.45"/>
<dbReference type="KEGG" id="cgc:Cyagr_0046"/>